<dbReference type="AlphaFoldDB" id="A0A645DDY1"/>
<dbReference type="EMBL" id="VSSQ01035241">
    <property type="protein sequence ID" value="MPM87415.1"/>
    <property type="molecule type" value="Genomic_DNA"/>
</dbReference>
<comment type="caution">
    <text evidence="1">The sequence shown here is derived from an EMBL/GenBank/DDBJ whole genome shotgun (WGS) entry which is preliminary data.</text>
</comment>
<protein>
    <submittedName>
        <fullName evidence="1">Uncharacterized protein</fullName>
    </submittedName>
</protein>
<gene>
    <name evidence="1" type="ORF">SDC9_134511</name>
</gene>
<organism evidence="1">
    <name type="scientific">bioreactor metagenome</name>
    <dbReference type="NCBI Taxonomy" id="1076179"/>
    <lineage>
        <taxon>unclassified sequences</taxon>
        <taxon>metagenomes</taxon>
        <taxon>ecological metagenomes</taxon>
    </lineage>
</organism>
<sequence length="305" mass="32038">MLSSSTVRLVDLGKKTVLGTVSVANGAYVQASDDFALVLTGGGTAYVFSISSTAISLVDTISGMNWQYLGNTPFYVPNNHPDYMLFVGLTGTGGTYHLYRFNKTARSITLVTALGSALTYENTPMSLPIGEHILFGRIGGNGSATSYELSKVGPTGTKTTILTGAENATPKALQSFGYLPETNTVYSNVQLSSSGYFWYQHSYATGTQINYASSSSRPGMMAGYEGKLYRDNDELNPITGTPISGTMISAFSAVTLNASGIQFTLAATNSVIGRLFGKTSLSHAGVQGVSSAFLADVVCFGGVVL</sequence>
<reference evidence="1" key="1">
    <citation type="submission" date="2019-08" db="EMBL/GenBank/DDBJ databases">
        <authorList>
            <person name="Kucharzyk K."/>
            <person name="Murdoch R.W."/>
            <person name="Higgins S."/>
            <person name="Loffler F."/>
        </authorList>
    </citation>
    <scope>NUCLEOTIDE SEQUENCE</scope>
</reference>
<name>A0A645DDY1_9ZZZZ</name>
<accession>A0A645DDY1</accession>
<proteinExistence type="predicted"/>
<evidence type="ECO:0000313" key="1">
    <source>
        <dbReference type="EMBL" id="MPM87415.1"/>
    </source>
</evidence>